<protein>
    <submittedName>
        <fullName evidence="2">Uncharacterized protein</fullName>
    </submittedName>
</protein>
<keyword evidence="3" id="KW-1185">Reference proteome</keyword>
<sequence length="79" mass="8889">MHSYKRGKVHSSPKHKKVKSRKQAITIGLSKVRKKGAKVPKKAESRQACVHSFILSSPIASQDWAQASQTSVQVWQMDF</sequence>
<dbReference type="Pfam" id="PF20106">
    <property type="entry name" value="DUF6496"/>
    <property type="match status" value="1"/>
</dbReference>
<reference evidence="2 3" key="1">
    <citation type="journal article" date="2015" name="Genome Biol. Evol.">
        <title>Distinctive Genome Reduction Rates Revealed by Genomic Analyses of Two Coxiella-Like Endosymbionts in Ticks.</title>
        <authorList>
            <person name="Gottlieb Y."/>
            <person name="Lalzar I."/>
            <person name="Klasson L."/>
        </authorList>
    </citation>
    <scope>NUCLEOTIDE SEQUENCE [LARGE SCALE GENOMIC DNA]</scope>
    <source>
        <strain evidence="2 3">CRt</strain>
    </source>
</reference>
<name>A0ABM5UVU4_9COXI</name>
<feature type="region of interest" description="Disordered" evidence="1">
    <location>
        <begin position="1"/>
        <end position="23"/>
    </location>
</feature>
<dbReference type="RefSeq" id="WP_048875719.1">
    <property type="nucleotide sequence ID" value="NZ_CP011126.1"/>
</dbReference>
<evidence type="ECO:0000313" key="2">
    <source>
        <dbReference type="EMBL" id="AKQ34025.1"/>
    </source>
</evidence>
<proteinExistence type="predicted"/>
<dbReference type="Proteomes" id="UP000063965">
    <property type="component" value="Chromosome"/>
</dbReference>
<dbReference type="InterPro" id="IPR045468">
    <property type="entry name" value="DUF6496"/>
</dbReference>
<evidence type="ECO:0000256" key="1">
    <source>
        <dbReference type="SAM" id="MobiDB-lite"/>
    </source>
</evidence>
<accession>A0ABM5UVU4</accession>
<evidence type="ECO:0000313" key="3">
    <source>
        <dbReference type="Proteomes" id="UP000063965"/>
    </source>
</evidence>
<organism evidence="2 3">
    <name type="scientific">Candidatus Coxiella mudrowiae</name>
    <dbReference type="NCBI Taxonomy" id="2054173"/>
    <lineage>
        <taxon>Bacteria</taxon>
        <taxon>Pseudomonadati</taxon>
        <taxon>Pseudomonadota</taxon>
        <taxon>Gammaproteobacteria</taxon>
        <taxon>Legionellales</taxon>
        <taxon>Coxiellaceae</taxon>
        <taxon>Coxiella</taxon>
    </lineage>
</organism>
<feature type="compositionally biased region" description="Basic residues" evidence="1">
    <location>
        <begin position="1"/>
        <end position="22"/>
    </location>
</feature>
<gene>
    <name evidence="2" type="ORF">CleRT_15720</name>
</gene>
<dbReference type="EMBL" id="CP011126">
    <property type="protein sequence ID" value="AKQ34025.1"/>
    <property type="molecule type" value="Genomic_DNA"/>
</dbReference>